<protein>
    <submittedName>
        <fullName evidence="1">Uncharacterized protein</fullName>
    </submittedName>
</protein>
<name>A0A419V0L1_9BACL</name>
<dbReference type="Proteomes" id="UP000285120">
    <property type="component" value="Unassembled WGS sequence"/>
</dbReference>
<dbReference type="EMBL" id="RAPK01000010">
    <property type="protein sequence ID" value="RKD71400.1"/>
    <property type="molecule type" value="Genomic_DNA"/>
</dbReference>
<evidence type="ECO:0000313" key="2">
    <source>
        <dbReference type="Proteomes" id="UP000285120"/>
    </source>
</evidence>
<accession>A0A419V0L1</accession>
<evidence type="ECO:0000313" key="1">
    <source>
        <dbReference type="EMBL" id="RKD71400.1"/>
    </source>
</evidence>
<dbReference type="RefSeq" id="WP_120193933.1">
    <property type="nucleotide sequence ID" value="NZ_RAPK01000010.1"/>
</dbReference>
<dbReference type="OrthoDB" id="2908473at2"/>
<proteinExistence type="predicted"/>
<sequence length="373" mass="44110">MNSAKNTAAMDLHMLNRILYRFGKSSEFITVYNFVLLRDYCLVFEEIVETFDLPVQLDKNINRIRQNVKLFGRRKSLKNDDIYLKIRKIHEENFKSYENNIGLFLKEDQIIGSTIYNTYIFLDSEFEDPFSSLSDSGSKEKIKNFLVETISETIVEIESHILGSIDLNLYQADSSIKNETIRIKNFDVRAEKFFEDDRKALAYQSLQFRLLICLQELNYLIFIHDAFINNKNVQFIDEYTFTRLLTKGLDPILKNVNNLWKYSNKEFMMWTATMDKKLKNDIQSLAKNIDLINWVKRYRDMIHYDIHTQNSNSNFLDVLNTNKDFINECHQVYEEAVLPLQKGISDYIIATKPHQYSLFKMISMKLRGSRNAK</sequence>
<keyword evidence="2" id="KW-1185">Reference proteome</keyword>
<gene>
    <name evidence="1" type="ORF">ATL39_2797</name>
</gene>
<comment type="caution">
    <text evidence="1">The sequence shown here is derived from an EMBL/GenBank/DDBJ whole genome shotgun (WGS) entry which is preliminary data.</text>
</comment>
<dbReference type="AlphaFoldDB" id="A0A419V0L1"/>
<organism evidence="1 2">
    <name type="scientific">Sinobaca qinghaiensis</name>
    <dbReference type="NCBI Taxonomy" id="342944"/>
    <lineage>
        <taxon>Bacteria</taxon>
        <taxon>Bacillati</taxon>
        <taxon>Bacillota</taxon>
        <taxon>Bacilli</taxon>
        <taxon>Bacillales</taxon>
        <taxon>Sporolactobacillaceae</taxon>
        <taxon>Sinobaca</taxon>
    </lineage>
</organism>
<reference evidence="1 2" key="1">
    <citation type="submission" date="2018-09" db="EMBL/GenBank/DDBJ databases">
        <title>Genomic Encyclopedia of Archaeal and Bacterial Type Strains, Phase II (KMG-II): from individual species to whole genera.</title>
        <authorList>
            <person name="Goeker M."/>
        </authorList>
    </citation>
    <scope>NUCLEOTIDE SEQUENCE [LARGE SCALE GENOMIC DNA]</scope>
    <source>
        <strain evidence="1 2">DSM 17008</strain>
    </source>
</reference>